<name>A0AAV4C4V2_9GAST</name>
<organism evidence="2 3">
    <name type="scientific">Plakobranchus ocellatus</name>
    <dbReference type="NCBI Taxonomy" id="259542"/>
    <lineage>
        <taxon>Eukaryota</taxon>
        <taxon>Metazoa</taxon>
        <taxon>Spiralia</taxon>
        <taxon>Lophotrochozoa</taxon>
        <taxon>Mollusca</taxon>
        <taxon>Gastropoda</taxon>
        <taxon>Heterobranchia</taxon>
        <taxon>Euthyneura</taxon>
        <taxon>Panpulmonata</taxon>
        <taxon>Sacoglossa</taxon>
        <taxon>Placobranchoidea</taxon>
        <taxon>Plakobranchidae</taxon>
        <taxon>Plakobranchus</taxon>
    </lineage>
</organism>
<keyword evidence="3" id="KW-1185">Reference proteome</keyword>
<dbReference type="EMBL" id="BLXT01005830">
    <property type="protein sequence ID" value="GFO26407.1"/>
    <property type="molecule type" value="Genomic_DNA"/>
</dbReference>
<feature type="compositionally biased region" description="Polar residues" evidence="1">
    <location>
        <begin position="121"/>
        <end position="136"/>
    </location>
</feature>
<comment type="caution">
    <text evidence="2">The sequence shown here is derived from an EMBL/GenBank/DDBJ whole genome shotgun (WGS) entry which is preliminary data.</text>
</comment>
<sequence length="176" mass="19748">MVLSFSQSPESSRVLQTLTAIKAQKKWFSGSQSPESSRVLQTLTAGKAGSLSEDRERGERSFFLTFNFKISKRFQHRHNYAIASALKENLRMKPASSLKDGDISAPSVTSRGGKAQKKWFSGSQSPESSRVLQTLTAGKAGSLSEDRERGGRRERCDDQCEMERKEEEWEGLPRTR</sequence>
<feature type="compositionally biased region" description="Basic and acidic residues" evidence="1">
    <location>
        <begin position="144"/>
        <end position="176"/>
    </location>
</feature>
<reference evidence="2 3" key="1">
    <citation type="journal article" date="2021" name="Elife">
        <title>Chloroplast acquisition without the gene transfer in kleptoplastic sea slugs, Plakobranchus ocellatus.</title>
        <authorList>
            <person name="Maeda T."/>
            <person name="Takahashi S."/>
            <person name="Yoshida T."/>
            <person name="Shimamura S."/>
            <person name="Takaki Y."/>
            <person name="Nagai Y."/>
            <person name="Toyoda A."/>
            <person name="Suzuki Y."/>
            <person name="Arimoto A."/>
            <person name="Ishii H."/>
            <person name="Satoh N."/>
            <person name="Nishiyama T."/>
            <person name="Hasebe M."/>
            <person name="Maruyama T."/>
            <person name="Minagawa J."/>
            <person name="Obokata J."/>
            <person name="Shigenobu S."/>
        </authorList>
    </citation>
    <scope>NUCLEOTIDE SEQUENCE [LARGE SCALE GENOMIC DNA]</scope>
</reference>
<gene>
    <name evidence="2" type="ORF">PoB_005291200</name>
</gene>
<dbReference type="Proteomes" id="UP000735302">
    <property type="component" value="Unassembled WGS sequence"/>
</dbReference>
<dbReference type="AlphaFoldDB" id="A0AAV4C4V2"/>
<evidence type="ECO:0000313" key="3">
    <source>
        <dbReference type="Proteomes" id="UP000735302"/>
    </source>
</evidence>
<proteinExistence type="predicted"/>
<feature type="region of interest" description="Disordered" evidence="1">
    <location>
        <begin position="95"/>
        <end position="176"/>
    </location>
</feature>
<evidence type="ECO:0000313" key="2">
    <source>
        <dbReference type="EMBL" id="GFO26407.1"/>
    </source>
</evidence>
<evidence type="ECO:0000256" key="1">
    <source>
        <dbReference type="SAM" id="MobiDB-lite"/>
    </source>
</evidence>
<protein>
    <submittedName>
        <fullName evidence="2">Uncharacterized protein</fullName>
    </submittedName>
</protein>
<accession>A0AAV4C4V2</accession>